<dbReference type="Gene3D" id="3.40.50.620">
    <property type="entry name" value="HUPs"/>
    <property type="match status" value="1"/>
</dbReference>
<protein>
    <recommendedName>
        <fullName evidence="8">tRNA(Ile)-lysidine synthase</fullName>
        <ecNumber evidence="8">6.3.4.19</ecNumber>
    </recommendedName>
    <alternativeName>
        <fullName evidence="8">tRNA(Ile)-2-lysyl-cytidine synthase</fullName>
    </alternativeName>
    <alternativeName>
        <fullName evidence="8">tRNA(Ile)-lysidine synthetase</fullName>
    </alternativeName>
</protein>
<dbReference type="Pfam" id="PF11734">
    <property type="entry name" value="TilS_C"/>
    <property type="match status" value="1"/>
</dbReference>
<dbReference type="EMBL" id="PNHP01000001">
    <property type="protein sequence ID" value="PMC82308.1"/>
    <property type="molecule type" value="Genomic_DNA"/>
</dbReference>
<dbReference type="SUPFAM" id="SSF82829">
    <property type="entry name" value="MesJ substrate recognition domain-like"/>
    <property type="match status" value="1"/>
</dbReference>
<evidence type="ECO:0000259" key="9">
    <source>
        <dbReference type="SMART" id="SM00977"/>
    </source>
</evidence>
<dbReference type="PANTHER" id="PTHR43033">
    <property type="entry name" value="TRNA(ILE)-LYSIDINE SYNTHASE-RELATED"/>
    <property type="match status" value="1"/>
</dbReference>
<dbReference type="SMART" id="SM00977">
    <property type="entry name" value="TilS_C"/>
    <property type="match status" value="1"/>
</dbReference>
<sequence>MCTKTKIISSFKNTVEKHRLIEENDTIIVGASGGPDSQFLIYLLNELKDFYKIDIILAHLNHMHRQDAIDDENLVIETGKKLSLKTYVSHKSMDDYAKEKKISSENAGRILRYEFFNSLKKNYKNAKIAVAHNMDDQAETVLMRIIRGSGLDGLKAMYYKNGPIIRPIMDFKKSQILKFLDYNKIDYHIDYTNLQRDYTRNKIRLDIIPQIEKINPNFKKSLVNLSEVSKNDYEILKDIEDDIFEKILVKKVKNKLSFDKIKFENLSDPLKMRLIRRAIFVLYGNIKDFSKINIEELLKITDLDTGKKIIKNNLTLQKNYKTYDFFIKEKENKEKNQKEIYLTINDDKIFNSFKFKTSIISYEIYKKIEKGKREFFALDDLDDISIKVRYRINGDYFTYLKDGKRKKLKNYFIDEKVDKNLRDKIPLLFINDKLCLIVGKRRSEDFKVSEKSKKILMVSVEEL</sequence>
<gene>
    <name evidence="8 10" type="primary">tilS</name>
    <name evidence="10" type="ORF">CJ192_00820</name>
</gene>
<dbReference type="InterPro" id="IPR014729">
    <property type="entry name" value="Rossmann-like_a/b/a_fold"/>
</dbReference>
<proteinExistence type="inferred from homology"/>
<comment type="function">
    <text evidence="8">Ligates lysine onto the cytidine present at position 34 of the AUA codon-specific tRNA(Ile) that contains the anticodon CAU, in an ATP-dependent manner. Cytidine is converted to lysidine, thus changing the amino acid specificity of the tRNA from methionine to isoleucine.</text>
</comment>
<dbReference type="GO" id="GO:0032267">
    <property type="term" value="F:tRNA(Ile)-lysidine synthase activity"/>
    <property type="evidence" value="ECO:0007669"/>
    <property type="project" value="UniProtKB-EC"/>
</dbReference>
<keyword evidence="5 8" id="KW-0547">Nucleotide-binding</keyword>
<feature type="binding site" evidence="8">
    <location>
        <begin position="32"/>
        <end position="37"/>
    </location>
    <ligand>
        <name>ATP</name>
        <dbReference type="ChEBI" id="CHEBI:30616"/>
    </ligand>
</feature>
<dbReference type="InterPro" id="IPR012796">
    <property type="entry name" value="Lysidine-tRNA-synth_C"/>
</dbReference>
<organism evidence="10 11">
    <name type="scientific">Anaerococcus hydrogenalis</name>
    <dbReference type="NCBI Taxonomy" id="33029"/>
    <lineage>
        <taxon>Bacteria</taxon>
        <taxon>Bacillati</taxon>
        <taxon>Bacillota</taxon>
        <taxon>Tissierellia</taxon>
        <taxon>Tissierellales</taxon>
        <taxon>Peptoniphilaceae</taxon>
        <taxon>Anaerococcus</taxon>
    </lineage>
</organism>
<comment type="domain">
    <text evidence="8">The N-terminal region contains the highly conserved SGGXDS motif, predicted to be a P-loop motif involved in ATP binding.</text>
</comment>
<comment type="caution">
    <text evidence="10">The sequence shown here is derived from an EMBL/GenBank/DDBJ whole genome shotgun (WGS) entry which is preliminary data.</text>
</comment>
<dbReference type="Proteomes" id="UP000235658">
    <property type="component" value="Unassembled WGS sequence"/>
</dbReference>
<reference evidence="10 11" key="1">
    <citation type="submission" date="2017-09" db="EMBL/GenBank/DDBJ databases">
        <title>Bacterial strain isolated from the female urinary microbiota.</title>
        <authorList>
            <person name="Thomas-White K."/>
            <person name="Kumar N."/>
            <person name="Forster S."/>
            <person name="Putonti C."/>
            <person name="Lawley T."/>
            <person name="Wolfe A.J."/>
        </authorList>
    </citation>
    <scope>NUCLEOTIDE SEQUENCE [LARGE SCALE GENOMIC DNA]</scope>
    <source>
        <strain evidence="10 11">UMB0204</strain>
    </source>
</reference>
<dbReference type="GO" id="GO:0006400">
    <property type="term" value="P:tRNA modification"/>
    <property type="evidence" value="ECO:0007669"/>
    <property type="project" value="UniProtKB-UniRule"/>
</dbReference>
<comment type="subcellular location">
    <subcellularLocation>
        <location evidence="1 8">Cytoplasm</location>
    </subcellularLocation>
</comment>
<evidence type="ECO:0000256" key="2">
    <source>
        <dbReference type="ARBA" id="ARBA00022490"/>
    </source>
</evidence>
<evidence type="ECO:0000313" key="10">
    <source>
        <dbReference type="EMBL" id="PMC82308.1"/>
    </source>
</evidence>
<dbReference type="Pfam" id="PF01171">
    <property type="entry name" value="ATP_bind_3"/>
    <property type="match status" value="1"/>
</dbReference>
<evidence type="ECO:0000256" key="8">
    <source>
        <dbReference type="HAMAP-Rule" id="MF_01161"/>
    </source>
</evidence>
<comment type="catalytic activity">
    <reaction evidence="7 8">
        <text>cytidine(34) in tRNA(Ile2) + L-lysine + ATP = lysidine(34) in tRNA(Ile2) + AMP + diphosphate + H(+)</text>
        <dbReference type="Rhea" id="RHEA:43744"/>
        <dbReference type="Rhea" id="RHEA-COMP:10625"/>
        <dbReference type="Rhea" id="RHEA-COMP:10670"/>
        <dbReference type="ChEBI" id="CHEBI:15378"/>
        <dbReference type="ChEBI" id="CHEBI:30616"/>
        <dbReference type="ChEBI" id="CHEBI:32551"/>
        <dbReference type="ChEBI" id="CHEBI:33019"/>
        <dbReference type="ChEBI" id="CHEBI:82748"/>
        <dbReference type="ChEBI" id="CHEBI:83665"/>
        <dbReference type="ChEBI" id="CHEBI:456215"/>
        <dbReference type="EC" id="6.3.4.19"/>
    </reaction>
</comment>
<dbReference type="RefSeq" id="WP_102197406.1">
    <property type="nucleotide sequence ID" value="NZ_PNHP01000001.1"/>
</dbReference>
<evidence type="ECO:0000256" key="6">
    <source>
        <dbReference type="ARBA" id="ARBA00022840"/>
    </source>
</evidence>
<feature type="domain" description="Lysidine-tRNA(Ile) synthetase C-terminal" evidence="9">
    <location>
        <begin position="386"/>
        <end position="458"/>
    </location>
</feature>
<comment type="similarity">
    <text evidence="8">Belongs to the tRNA(Ile)-lysidine synthase family.</text>
</comment>
<keyword evidence="2 8" id="KW-0963">Cytoplasm</keyword>
<evidence type="ECO:0000256" key="1">
    <source>
        <dbReference type="ARBA" id="ARBA00004496"/>
    </source>
</evidence>
<evidence type="ECO:0000256" key="4">
    <source>
        <dbReference type="ARBA" id="ARBA00022694"/>
    </source>
</evidence>
<evidence type="ECO:0000313" key="11">
    <source>
        <dbReference type="Proteomes" id="UP000235658"/>
    </source>
</evidence>
<evidence type="ECO:0000256" key="5">
    <source>
        <dbReference type="ARBA" id="ARBA00022741"/>
    </source>
</evidence>
<dbReference type="InterPro" id="IPR012094">
    <property type="entry name" value="tRNA_Ile_lys_synt"/>
</dbReference>
<dbReference type="CDD" id="cd01992">
    <property type="entry name" value="TilS_N"/>
    <property type="match status" value="1"/>
</dbReference>
<evidence type="ECO:0000256" key="3">
    <source>
        <dbReference type="ARBA" id="ARBA00022598"/>
    </source>
</evidence>
<dbReference type="AlphaFoldDB" id="A0A2N6UKC2"/>
<keyword evidence="6 8" id="KW-0067">ATP-binding</keyword>
<evidence type="ECO:0000256" key="7">
    <source>
        <dbReference type="ARBA" id="ARBA00048539"/>
    </source>
</evidence>
<keyword evidence="3 8" id="KW-0436">Ligase</keyword>
<accession>A0A2N6UKC2</accession>
<dbReference type="GeneID" id="84577720"/>
<dbReference type="GO" id="GO:0005524">
    <property type="term" value="F:ATP binding"/>
    <property type="evidence" value="ECO:0007669"/>
    <property type="project" value="UniProtKB-UniRule"/>
</dbReference>
<dbReference type="NCBIfam" id="TIGR02433">
    <property type="entry name" value="lysidine_TilS_C"/>
    <property type="match status" value="1"/>
</dbReference>
<dbReference type="SUPFAM" id="SSF52402">
    <property type="entry name" value="Adenine nucleotide alpha hydrolases-like"/>
    <property type="match status" value="1"/>
</dbReference>
<dbReference type="PANTHER" id="PTHR43033:SF1">
    <property type="entry name" value="TRNA(ILE)-LYSIDINE SYNTHASE-RELATED"/>
    <property type="match status" value="1"/>
</dbReference>
<dbReference type="SUPFAM" id="SSF56037">
    <property type="entry name" value="PheT/TilS domain"/>
    <property type="match status" value="1"/>
</dbReference>
<name>A0A2N6UKC2_9FIRM</name>
<dbReference type="NCBIfam" id="TIGR02432">
    <property type="entry name" value="lysidine_TilS_N"/>
    <property type="match status" value="1"/>
</dbReference>
<dbReference type="GO" id="GO:0005737">
    <property type="term" value="C:cytoplasm"/>
    <property type="evidence" value="ECO:0007669"/>
    <property type="project" value="UniProtKB-SubCell"/>
</dbReference>
<dbReference type="EC" id="6.3.4.19" evidence="8"/>
<dbReference type="InterPro" id="IPR012795">
    <property type="entry name" value="tRNA_Ile_lys_synt_N"/>
</dbReference>
<keyword evidence="4 8" id="KW-0819">tRNA processing</keyword>
<dbReference type="InterPro" id="IPR011063">
    <property type="entry name" value="TilS/TtcA_N"/>
</dbReference>
<dbReference type="HAMAP" id="MF_01161">
    <property type="entry name" value="tRNA_Ile_lys_synt"/>
    <property type="match status" value="1"/>
</dbReference>